<dbReference type="Proteomes" id="UP000769157">
    <property type="component" value="Unassembled WGS sequence"/>
</dbReference>
<proteinExistence type="predicted"/>
<dbReference type="RefSeq" id="XP_046064635.1">
    <property type="nucleotide sequence ID" value="XM_046206807.1"/>
</dbReference>
<reference evidence="1" key="2">
    <citation type="submission" date="2021-01" db="EMBL/GenBank/DDBJ databases">
        <authorList>
            <person name="Schikora-Tamarit M.A."/>
        </authorList>
    </citation>
    <scope>NUCLEOTIDE SEQUENCE</scope>
    <source>
        <strain evidence="1">CBS6075</strain>
    </source>
</reference>
<dbReference type="EMBL" id="JAEUBE010000070">
    <property type="protein sequence ID" value="KAH3671336.1"/>
    <property type="molecule type" value="Genomic_DNA"/>
</dbReference>
<protein>
    <submittedName>
        <fullName evidence="1">Uncharacterized protein</fullName>
    </submittedName>
</protein>
<reference evidence="1" key="1">
    <citation type="journal article" date="2021" name="Open Biol.">
        <title>Shared evolutionary footprints suggest mitochondrial oxidative damage underlies multiple complex I losses in fungi.</title>
        <authorList>
            <person name="Schikora-Tamarit M.A."/>
            <person name="Marcet-Houben M."/>
            <person name="Nosek J."/>
            <person name="Gabaldon T."/>
        </authorList>
    </citation>
    <scope>NUCLEOTIDE SEQUENCE</scope>
    <source>
        <strain evidence="1">CBS6075</strain>
    </source>
</reference>
<evidence type="ECO:0000313" key="1">
    <source>
        <dbReference type="EMBL" id="KAH3671336.1"/>
    </source>
</evidence>
<gene>
    <name evidence="1" type="ORF">OGAPHI_000559</name>
</gene>
<dbReference type="GeneID" id="70232527"/>
<accession>A0A9P8PG60</accession>
<keyword evidence="2" id="KW-1185">Reference proteome</keyword>
<dbReference type="AlphaFoldDB" id="A0A9P8PG60"/>
<comment type="caution">
    <text evidence="1">The sequence shown here is derived from an EMBL/GenBank/DDBJ whole genome shotgun (WGS) entry which is preliminary data.</text>
</comment>
<sequence length="103" mass="11146">MLILAGKYSGLSAALPALLDFGRKDNSAPPQTAGKHSIMIDKPLGNPFIMKKVESSVDAIETAPDGMFKRAACLEVNPNDRMSTDENVVIVFDENEMVHAITK</sequence>
<evidence type="ECO:0000313" key="2">
    <source>
        <dbReference type="Proteomes" id="UP000769157"/>
    </source>
</evidence>
<organism evidence="1 2">
    <name type="scientific">Ogataea philodendri</name>
    <dbReference type="NCBI Taxonomy" id="1378263"/>
    <lineage>
        <taxon>Eukaryota</taxon>
        <taxon>Fungi</taxon>
        <taxon>Dikarya</taxon>
        <taxon>Ascomycota</taxon>
        <taxon>Saccharomycotina</taxon>
        <taxon>Pichiomycetes</taxon>
        <taxon>Pichiales</taxon>
        <taxon>Pichiaceae</taxon>
        <taxon>Ogataea</taxon>
    </lineage>
</organism>
<name>A0A9P8PG60_9ASCO</name>